<keyword evidence="1" id="KW-0732">Signal</keyword>
<gene>
    <name evidence="4" type="ORF">GCM10007962_06980</name>
</gene>
<comment type="caution">
    <text evidence="4">The sequence shown here is derived from an EMBL/GenBank/DDBJ whole genome shotgun (WGS) entry which is preliminary data.</text>
</comment>
<feature type="signal peptide" evidence="1">
    <location>
        <begin position="1"/>
        <end position="22"/>
    </location>
</feature>
<evidence type="ECO:0000259" key="2">
    <source>
        <dbReference type="Pfam" id="PF05299"/>
    </source>
</evidence>
<proteinExistence type="predicted"/>
<feature type="domain" description="Peptidase M61 N-terminal" evidence="3">
    <location>
        <begin position="37"/>
        <end position="221"/>
    </location>
</feature>
<reference evidence="4" key="2">
    <citation type="submission" date="2020-09" db="EMBL/GenBank/DDBJ databases">
        <authorList>
            <person name="Sun Q."/>
            <person name="Ohkuma M."/>
        </authorList>
    </citation>
    <scope>NUCLEOTIDE SEQUENCE</scope>
    <source>
        <strain evidence="4">JCM 12862</strain>
    </source>
</reference>
<dbReference type="Gene3D" id="2.60.40.3650">
    <property type="match status" value="1"/>
</dbReference>
<reference evidence="4" key="1">
    <citation type="journal article" date="2014" name="Int. J. Syst. Evol. Microbiol.">
        <title>Complete genome sequence of Corynebacterium casei LMG S-19264T (=DSM 44701T), isolated from a smear-ripened cheese.</title>
        <authorList>
            <consortium name="US DOE Joint Genome Institute (JGI-PGF)"/>
            <person name="Walter F."/>
            <person name="Albersmeier A."/>
            <person name="Kalinowski J."/>
            <person name="Ruckert C."/>
        </authorList>
    </citation>
    <scope>NUCLEOTIDE SEQUENCE</scope>
    <source>
        <strain evidence="4">JCM 12862</strain>
    </source>
</reference>
<feature type="chain" id="PRO_5035252028" evidence="1">
    <location>
        <begin position="23"/>
        <end position="630"/>
    </location>
</feature>
<dbReference type="SUPFAM" id="SSF55486">
    <property type="entry name" value="Metalloproteases ('zincins'), catalytic domain"/>
    <property type="match status" value="1"/>
</dbReference>
<dbReference type="RefSeq" id="WP_188650090.1">
    <property type="nucleotide sequence ID" value="NZ_BMNR01000002.1"/>
</dbReference>
<sequence length="630" mass="70883">MKRQLLLVFAAAILLASCGTTKNSGNDLAQATPIDSQIDLTQVQNDKVPVTIDPGRFTVESVTYRLPKVVQGTYAISNFGKYVDDFKAFDYKGNELSVVKSDVNTWIISNAKQLDKITYLVNDTFDIEQEGGIGKEQPFSPSGTDIEPNEYVLNLHGFIGYFDSLKNNQYKLEVTAPSDFKRSSALQQTSFTTSTDGKTATSSYFAPRYFDITDNPMMYGKFTVEEFQVGDIKIVLSVYSPNNKHSAESLKPTMFKMMKAQKAFLGDINSTPRYDIFLYLSDGSETSPKGFGALEHHKSTMVVMPEDESQDELAKGMIDVVSHEFFHIVTPLSVHSEDVHYFDYNNPTFSKHLWMYEGVTEYFATLFQVNQGLVSEDEFYDKIMDKIQYSLQMDDTMSFTKMSENVISQPYKDQYINVYQKGALIGMCLDIILREESHGQRGILSLMKELSKKYGVDKPFEDDKLIDEITAMTYPSVGAFLNTHVVGTTPIDYNTFFDKVGLEIADGKAKTNYIQNGTDLIVSGDGQKGIVFFTDQVLENSFWKDQGVQPNDIIKEINGTTVTLQNANQIFQGVFMWKPGEDIEVKLDRNGKEITIKTTTTQSYTTGKVLKEKPNATPAEIALREAWLKG</sequence>
<evidence type="ECO:0000256" key="1">
    <source>
        <dbReference type="SAM" id="SignalP"/>
    </source>
</evidence>
<feature type="domain" description="Peptidase M61 catalytic" evidence="2">
    <location>
        <begin position="318"/>
        <end position="425"/>
    </location>
</feature>
<evidence type="ECO:0000313" key="4">
    <source>
        <dbReference type="EMBL" id="GGK15362.1"/>
    </source>
</evidence>
<evidence type="ECO:0000313" key="5">
    <source>
        <dbReference type="Proteomes" id="UP000612329"/>
    </source>
</evidence>
<dbReference type="AlphaFoldDB" id="A0A8J3FE45"/>
<dbReference type="InterPro" id="IPR007963">
    <property type="entry name" value="Peptidase_M61_catalytic"/>
</dbReference>
<dbReference type="Proteomes" id="UP000612329">
    <property type="component" value="Unassembled WGS sequence"/>
</dbReference>
<keyword evidence="5" id="KW-1185">Reference proteome</keyword>
<protein>
    <submittedName>
        <fullName evidence="4">Peptidase M61</fullName>
    </submittedName>
</protein>
<dbReference type="EMBL" id="BMNR01000002">
    <property type="protein sequence ID" value="GGK15362.1"/>
    <property type="molecule type" value="Genomic_DNA"/>
</dbReference>
<organism evidence="4 5">
    <name type="scientific">Yeosuana aromativorans</name>
    <dbReference type="NCBI Taxonomy" id="288019"/>
    <lineage>
        <taxon>Bacteria</taxon>
        <taxon>Pseudomonadati</taxon>
        <taxon>Bacteroidota</taxon>
        <taxon>Flavobacteriia</taxon>
        <taxon>Flavobacteriales</taxon>
        <taxon>Flavobacteriaceae</taxon>
        <taxon>Yeosuana</taxon>
    </lineage>
</organism>
<name>A0A8J3FE45_9FLAO</name>
<dbReference type="InterPro" id="IPR027268">
    <property type="entry name" value="Peptidase_M4/M1_CTD_sf"/>
</dbReference>
<dbReference type="PROSITE" id="PS51257">
    <property type="entry name" value="PROKAR_LIPOPROTEIN"/>
    <property type="match status" value="1"/>
</dbReference>
<dbReference type="Gene3D" id="2.30.42.10">
    <property type="match status" value="1"/>
</dbReference>
<dbReference type="InterPro" id="IPR036034">
    <property type="entry name" value="PDZ_sf"/>
</dbReference>
<dbReference type="Gene3D" id="1.10.390.10">
    <property type="entry name" value="Neutral Protease Domain 2"/>
    <property type="match status" value="1"/>
</dbReference>
<dbReference type="SUPFAM" id="SSF50156">
    <property type="entry name" value="PDZ domain-like"/>
    <property type="match status" value="1"/>
</dbReference>
<evidence type="ECO:0000259" key="3">
    <source>
        <dbReference type="Pfam" id="PF17899"/>
    </source>
</evidence>
<dbReference type="InterPro" id="IPR040756">
    <property type="entry name" value="Peptidase_M61_N"/>
</dbReference>
<dbReference type="Pfam" id="PF17899">
    <property type="entry name" value="Peptidase_M61_N"/>
    <property type="match status" value="1"/>
</dbReference>
<accession>A0A8J3FE45</accession>
<dbReference type="Pfam" id="PF05299">
    <property type="entry name" value="Peptidase_M61"/>
    <property type="match status" value="1"/>
</dbReference>